<dbReference type="OrthoDB" id="506498at2759"/>
<feature type="domain" description="Methyltransferase" evidence="2">
    <location>
        <begin position="87"/>
        <end position="178"/>
    </location>
</feature>
<organism evidence="3 4">
    <name type="scientific">Epichloe festucae (strain Fl1)</name>
    <dbReference type="NCBI Taxonomy" id="877507"/>
    <lineage>
        <taxon>Eukaryota</taxon>
        <taxon>Fungi</taxon>
        <taxon>Dikarya</taxon>
        <taxon>Ascomycota</taxon>
        <taxon>Pezizomycotina</taxon>
        <taxon>Sordariomycetes</taxon>
        <taxon>Hypocreomycetidae</taxon>
        <taxon>Hypocreales</taxon>
        <taxon>Clavicipitaceae</taxon>
        <taxon>Epichloe</taxon>
    </lineage>
</organism>
<dbReference type="GO" id="GO:0008168">
    <property type="term" value="F:methyltransferase activity"/>
    <property type="evidence" value="ECO:0007669"/>
    <property type="project" value="TreeGrafter"/>
</dbReference>
<dbReference type="CDD" id="cd02440">
    <property type="entry name" value="AdoMet_MTases"/>
    <property type="match status" value="1"/>
</dbReference>
<accession>A0A7S9PSW7</accession>
<dbReference type="EMBL" id="CP031385">
    <property type="protein sequence ID" value="QPG94998.1"/>
    <property type="molecule type" value="Genomic_DNA"/>
</dbReference>
<evidence type="ECO:0000256" key="1">
    <source>
        <dbReference type="ARBA" id="ARBA00038158"/>
    </source>
</evidence>
<dbReference type="PANTHER" id="PTHR43591:SF24">
    <property type="entry name" value="2-METHOXY-6-POLYPRENYL-1,4-BENZOQUINOL METHYLASE, MITOCHONDRIAL"/>
    <property type="match status" value="1"/>
</dbReference>
<dbReference type="InterPro" id="IPR029063">
    <property type="entry name" value="SAM-dependent_MTases_sf"/>
</dbReference>
<sequence length="311" mass="35702">MKTPPWLGLEYLLLINPRDGTVPLDDTFTETVEYHGRTFQKYALANKVYFLPVDEDEVTRLESMHSVLCRLFDNKLIFPPVDQPRRILDCGFGAGDWAIDVAKQFPESEVIGLDISPHMISADLPDNLDLQIDDLNASFTFPSAHFDVVHSQMVCGGIDANRWSGYVRDMFRVLRPGGWCQMVEMYFNAQSDNGSLSRVHALSRWSSLYLSSLARYKDPRAALQLDQWMMRAGFTEVEYRLLRIPMCPWQAEPRYQDIGRANIENIPWLLRSLAFYPFTKLEGISVEEFDDLVSDAAEEAGDIRLKPYFPL</sequence>
<dbReference type="PANTHER" id="PTHR43591">
    <property type="entry name" value="METHYLTRANSFERASE"/>
    <property type="match status" value="1"/>
</dbReference>
<dbReference type="Gene3D" id="3.40.50.150">
    <property type="entry name" value="Vaccinia Virus protein VP39"/>
    <property type="match status" value="1"/>
</dbReference>
<gene>
    <name evidence="3" type="ORF">C2857_007488</name>
</gene>
<proteinExistence type="inferred from homology"/>
<reference evidence="3 4" key="1">
    <citation type="journal article" date="2018" name="PLoS Genet.">
        <title>Repeat elements organise 3D genome structure and mediate transcription in the filamentous fungus Epichloe festucae.</title>
        <authorList>
            <person name="Winter D.J."/>
            <person name="Ganley A.R.D."/>
            <person name="Young C.A."/>
            <person name="Liachko I."/>
            <person name="Schardl C.L."/>
            <person name="Dupont P.Y."/>
            <person name="Berry D."/>
            <person name="Ram A."/>
            <person name="Scott B."/>
            <person name="Cox M.P."/>
        </authorList>
    </citation>
    <scope>NUCLEOTIDE SEQUENCE [LARGE SCALE GENOMIC DNA]</scope>
    <source>
        <strain evidence="3 4">Fl1</strain>
    </source>
</reference>
<evidence type="ECO:0000313" key="4">
    <source>
        <dbReference type="Proteomes" id="UP000594364"/>
    </source>
</evidence>
<keyword evidence="4" id="KW-1185">Reference proteome</keyword>
<evidence type="ECO:0000259" key="2">
    <source>
        <dbReference type="Pfam" id="PF13649"/>
    </source>
</evidence>
<comment type="similarity">
    <text evidence="1">Belongs to the methyltransferase superfamily. LaeA methyltransferase family.</text>
</comment>
<name>A0A7S9PSW7_EPIFF</name>
<evidence type="ECO:0000313" key="3">
    <source>
        <dbReference type="EMBL" id="QPG94998.1"/>
    </source>
</evidence>
<dbReference type="InterPro" id="IPR041698">
    <property type="entry name" value="Methyltransf_25"/>
</dbReference>
<dbReference type="Pfam" id="PF13649">
    <property type="entry name" value="Methyltransf_25"/>
    <property type="match status" value="1"/>
</dbReference>
<protein>
    <recommendedName>
        <fullName evidence="2">Methyltransferase domain-containing protein</fullName>
    </recommendedName>
</protein>
<dbReference type="AlphaFoldDB" id="A0A7S9PSW7"/>
<dbReference type="SUPFAM" id="SSF53335">
    <property type="entry name" value="S-adenosyl-L-methionine-dependent methyltransferases"/>
    <property type="match status" value="1"/>
</dbReference>
<dbReference type="Proteomes" id="UP000594364">
    <property type="component" value="Chromosome 1"/>
</dbReference>